<dbReference type="Proteomes" id="UP000092931">
    <property type="component" value="Chromosome"/>
</dbReference>
<sequence>MTGNLSIGINRPHKNNIGNLKKFENVWASNTSFADTAINKPSKAEVIAIKITAASVIPQLIPLKFMKNAAKITGTNALRIPNKIAPRILAMTNVLILIGAINNLSNERLLLSNVIVTASIEVVPNNTLIAIKPDSNSSIPISPCERISCISVQESGNIIPQLIFGGFK</sequence>
<evidence type="ECO:0000313" key="2">
    <source>
        <dbReference type="Proteomes" id="UP000092931"/>
    </source>
</evidence>
<proteinExistence type="predicted"/>
<organism evidence="1 2">
    <name type="scientific">Thermoclostridium stercorarium subsp. leptospartum DSM 9219</name>
    <dbReference type="NCBI Taxonomy" id="1346611"/>
    <lineage>
        <taxon>Bacteria</taxon>
        <taxon>Bacillati</taxon>
        <taxon>Bacillota</taxon>
        <taxon>Clostridia</taxon>
        <taxon>Eubacteriales</taxon>
        <taxon>Oscillospiraceae</taxon>
        <taxon>Thermoclostridium</taxon>
    </lineage>
</organism>
<name>A0A1B1YLJ8_THEST</name>
<reference evidence="1 2" key="1">
    <citation type="submission" date="2016-02" db="EMBL/GenBank/DDBJ databases">
        <title>Comparison of Clostridium stercorarium subspecies using comparative genomics and transcriptomics.</title>
        <authorList>
            <person name="Schellenberg J."/>
            <person name="Thallinger G."/>
            <person name="Levin D.B."/>
            <person name="Zhang X."/>
            <person name="Alvare G."/>
            <person name="Fristensky B."/>
            <person name="Sparling R."/>
        </authorList>
    </citation>
    <scope>NUCLEOTIDE SEQUENCE [LARGE SCALE GENOMIC DNA]</scope>
    <source>
        <strain evidence="1 2">DSM 9219</strain>
    </source>
</reference>
<protein>
    <submittedName>
        <fullName evidence="1">Uncharacterized protein</fullName>
    </submittedName>
</protein>
<evidence type="ECO:0000313" key="1">
    <source>
        <dbReference type="EMBL" id="ANX01667.1"/>
    </source>
</evidence>
<dbReference type="EMBL" id="CP014673">
    <property type="protein sequence ID" value="ANX01667.1"/>
    <property type="molecule type" value="Genomic_DNA"/>
</dbReference>
<dbReference type="AlphaFoldDB" id="A0A1B1YLJ8"/>
<accession>A0A1B1YLJ8</accession>
<gene>
    <name evidence="1" type="ORF">CSTERLE_08785</name>
</gene>